<accession>A0A182WR42</accession>
<feature type="region of interest" description="Disordered" evidence="1">
    <location>
        <begin position="361"/>
        <end position="381"/>
    </location>
</feature>
<feature type="domain" description="DUF4806" evidence="2">
    <location>
        <begin position="213"/>
        <end position="297"/>
    </location>
</feature>
<evidence type="ECO:0000259" key="2">
    <source>
        <dbReference type="Pfam" id="PF16064"/>
    </source>
</evidence>
<organism evidence="3 4">
    <name type="scientific">Anopheles minimus</name>
    <dbReference type="NCBI Taxonomy" id="112268"/>
    <lineage>
        <taxon>Eukaryota</taxon>
        <taxon>Metazoa</taxon>
        <taxon>Ecdysozoa</taxon>
        <taxon>Arthropoda</taxon>
        <taxon>Hexapoda</taxon>
        <taxon>Insecta</taxon>
        <taxon>Pterygota</taxon>
        <taxon>Neoptera</taxon>
        <taxon>Endopterygota</taxon>
        <taxon>Diptera</taxon>
        <taxon>Nematocera</taxon>
        <taxon>Culicoidea</taxon>
        <taxon>Culicidae</taxon>
        <taxon>Anophelinae</taxon>
        <taxon>Anopheles</taxon>
    </lineage>
</organism>
<dbReference type="VEuPathDB" id="VectorBase:AMIN015678"/>
<dbReference type="STRING" id="112268.A0A182WR42"/>
<dbReference type="EnsemblMetazoa" id="AMIN015678-RA">
    <property type="protein sequence ID" value="AMIN015678-PA"/>
    <property type="gene ID" value="AMIN015678"/>
</dbReference>
<reference evidence="4" key="1">
    <citation type="submission" date="2013-03" db="EMBL/GenBank/DDBJ databases">
        <title>The Genome Sequence of Anopheles minimus MINIMUS1.</title>
        <authorList>
            <consortium name="The Broad Institute Genomics Platform"/>
            <person name="Neafsey D.E."/>
            <person name="Walton C."/>
            <person name="Walker B."/>
            <person name="Young S.K."/>
            <person name="Zeng Q."/>
            <person name="Gargeya S."/>
            <person name="Fitzgerald M."/>
            <person name="Haas B."/>
            <person name="Abouelleil A."/>
            <person name="Allen A.W."/>
            <person name="Alvarado L."/>
            <person name="Arachchi H.M."/>
            <person name="Berlin A.M."/>
            <person name="Chapman S.B."/>
            <person name="Gainer-Dewar J."/>
            <person name="Goldberg J."/>
            <person name="Griggs A."/>
            <person name="Gujja S."/>
            <person name="Hansen M."/>
            <person name="Howarth C."/>
            <person name="Imamovic A."/>
            <person name="Ireland A."/>
            <person name="Larimer J."/>
            <person name="McCowan C."/>
            <person name="Murphy C."/>
            <person name="Pearson M."/>
            <person name="Poon T.W."/>
            <person name="Priest M."/>
            <person name="Roberts A."/>
            <person name="Saif S."/>
            <person name="Shea T."/>
            <person name="Sisk P."/>
            <person name="Sykes S."/>
            <person name="Wortman J."/>
            <person name="Nusbaum C."/>
            <person name="Birren B."/>
        </authorList>
    </citation>
    <scope>NUCLEOTIDE SEQUENCE [LARGE SCALE GENOMIC DNA]</scope>
    <source>
        <strain evidence="4">MINIMUS1</strain>
    </source>
</reference>
<dbReference type="AlphaFoldDB" id="A0A182WR42"/>
<dbReference type="Proteomes" id="UP000075920">
    <property type="component" value="Unassembled WGS sequence"/>
</dbReference>
<name>A0A182WR42_9DIPT</name>
<dbReference type="InterPro" id="IPR032071">
    <property type="entry name" value="DUF4806"/>
</dbReference>
<dbReference type="Pfam" id="PF16064">
    <property type="entry name" value="DUF4806"/>
    <property type="match status" value="2"/>
</dbReference>
<sequence length="499" mass="57140">MPYVLVETSDTVGNKELLAAPATWIQRNEDGTVHLCWPNIRNINMLNALLADERSTPLAAWETHECVIKCSNIQSLSVAGKMIKTLQNHWKTVGSAQKRTIEVNDNLKPGPVCKKPHNNSDNRQQMEAYPNNVHDEALDPDELQVIGMFNELRSMIQSRHEEARKKLHDGFYRVDKSLHSLIGLSQVRELNGEKQEVLPDNAPECTQTTDMVEFYVNPVTCIDEMADFEERLNDEEYRKQVQTWIDCTIDHEIHPENRMRGILDALFEKQFLSNLSWAGKNTEKLAFVEYKNIVHLFKYAGTTADCIATTRYVRQFLVKKLHNAGLWATDKNMPPSLVAIDTISLNDDNNSVLQTVETLNETSVTDDDDSQNSDNSNSGVKPFTCIEELDAFESKLNDGEYRAQMHKWIDKCVAYDINPEARMIEILYLLFDRNFLPKFTWIGAKKDSYGMKKYTNVVQLFQYVGTTSAHSADYMFVANFFNKKLRYASKRADPSTSSH</sequence>
<evidence type="ECO:0000256" key="1">
    <source>
        <dbReference type="SAM" id="MobiDB-lite"/>
    </source>
</evidence>
<feature type="domain" description="DUF4806" evidence="2">
    <location>
        <begin position="381"/>
        <end position="462"/>
    </location>
</feature>
<evidence type="ECO:0000313" key="3">
    <source>
        <dbReference type="EnsemblMetazoa" id="AMIN015678-PA"/>
    </source>
</evidence>
<proteinExistence type="predicted"/>
<protein>
    <recommendedName>
        <fullName evidence="2">DUF4806 domain-containing protein</fullName>
    </recommendedName>
</protein>
<reference evidence="3" key="2">
    <citation type="submission" date="2020-05" db="UniProtKB">
        <authorList>
            <consortium name="EnsemblMetazoa"/>
        </authorList>
    </citation>
    <scope>IDENTIFICATION</scope>
    <source>
        <strain evidence="3">MINIMUS1</strain>
    </source>
</reference>
<evidence type="ECO:0000313" key="4">
    <source>
        <dbReference type="Proteomes" id="UP000075920"/>
    </source>
</evidence>
<keyword evidence="4" id="KW-1185">Reference proteome</keyword>